<dbReference type="InterPro" id="IPR027417">
    <property type="entry name" value="P-loop_NTPase"/>
</dbReference>
<organism evidence="6 7">
    <name type="scientific">Candidatus Gallimonas intestinigallinarum</name>
    <dbReference type="NCBI Taxonomy" id="2838604"/>
    <lineage>
        <taxon>Bacteria</taxon>
        <taxon>Bacillati</taxon>
        <taxon>Bacillota</taxon>
        <taxon>Clostridia</taxon>
        <taxon>Candidatus Gallimonas</taxon>
    </lineage>
</organism>
<evidence type="ECO:0000313" key="6">
    <source>
        <dbReference type="EMBL" id="HIZ25269.1"/>
    </source>
</evidence>
<dbReference type="EMBL" id="DXBS01000135">
    <property type="protein sequence ID" value="HIZ25269.1"/>
    <property type="molecule type" value="Genomic_DNA"/>
</dbReference>
<dbReference type="GO" id="GO:0005524">
    <property type="term" value="F:ATP binding"/>
    <property type="evidence" value="ECO:0007669"/>
    <property type="project" value="UniProtKB-KW"/>
</dbReference>
<keyword evidence="3" id="KW-0547">Nucleotide-binding</keyword>
<dbReference type="PROSITE" id="PS50893">
    <property type="entry name" value="ABC_TRANSPORTER_2"/>
    <property type="match status" value="1"/>
</dbReference>
<evidence type="ECO:0000259" key="5">
    <source>
        <dbReference type="PROSITE" id="PS50893"/>
    </source>
</evidence>
<name>A0A9D2DYB0_9FIRM</name>
<reference evidence="6" key="2">
    <citation type="submission" date="2021-04" db="EMBL/GenBank/DDBJ databases">
        <authorList>
            <person name="Gilroy R."/>
        </authorList>
    </citation>
    <scope>NUCLEOTIDE SEQUENCE</scope>
    <source>
        <strain evidence="6">CHK33-5263</strain>
    </source>
</reference>
<evidence type="ECO:0000256" key="4">
    <source>
        <dbReference type="ARBA" id="ARBA00022840"/>
    </source>
</evidence>
<dbReference type="InterPro" id="IPR050763">
    <property type="entry name" value="ABC_transporter_ATP-binding"/>
</dbReference>
<dbReference type="PROSITE" id="PS00211">
    <property type="entry name" value="ABC_TRANSPORTER_1"/>
    <property type="match status" value="1"/>
</dbReference>
<keyword evidence="2" id="KW-0813">Transport</keyword>
<accession>A0A9D2DYB0</accession>
<gene>
    <name evidence="6" type="ORF">H9812_07395</name>
</gene>
<dbReference type="InterPro" id="IPR003593">
    <property type="entry name" value="AAA+_ATPase"/>
</dbReference>
<sequence>MEFSVEVEHLSKSYGDVRAVNDISFAVKKGSLFAFLGVNGAGKSTTINIICSILQKDAGKVTVCGHDLDTENALIKQEIGIVFQSSVLDHQLTVWENLDVRASFYGLSHAEKKRNVERIIELLSLQPILKRPVKNLSGGQQRRVDIARAMVHSPRLLILDEPSMGLDPKTRLTVWSLIDSIRAETGMTVFLTTHYLEEAEKAGYVVIMDKGQIIAEGTPNELKNRYSYDSLLSYMKRDEAFERGLMAEGYRFSYDPVKKAYRIVIADSDAAKKLMQEYDAFTSDVEIIKGTMDDVFLNVTGKNINISGEDHAESSKA</sequence>
<comment type="caution">
    <text evidence="6">The sequence shown here is derived from an EMBL/GenBank/DDBJ whole genome shotgun (WGS) entry which is preliminary data.</text>
</comment>
<protein>
    <submittedName>
        <fullName evidence="6">ABC transporter ATP-binding protein</fullName>
    </submittedName>
</protein>
<keyword evidence="4 6" id="KW-0067">ATP-binding</keyword>
<comment type="similarity">
    <text evidence="1">Belongs to the ABC transporter superfamily.</text>
</comment>
<reference evidence="6" key="1">
    <citation type="journal article" date="2021" name="PeerJ">
        <title>Extensive microbial diversity within the chicken gut microbiome revealed by metagenomics and culture.</title>
        <authorList>
            <person name="Gilroy R."/>
            <person name="Ravi A."/>
            <person name="Getino M."/>
            <person name="Pursley I."/>
            <person name="Horton D.L."/>
            <person name="Alikhan N.F."/>
            <person name="Baker D."/>
            <person name="Gharbi K."/>
            <person name="Hall N."/>
            <person name="Watson M."/>
            <person name="Adriaenssens E.M."/>
            <person name="Foster-Nyarko E."/>
            <person name="Jarju S."/>
            <person name="Secka A."/>
            <person name="Antonio M."/>
            <person name="Oren A."/>
            <person name="Chaudhuri R.R."/>
            <person name="La Ragione R."/>
            <person name="Hildebrand F."/>
            <person name="Pallen M.J."/>
        </authorList>
    </citation>
    <scope>NUCLEOTIDE SEQUENCE</scope>
    <source>
        <strain evidence="6">CHK33-5263</strain>
    </source>
</reference>
<dbReference type="GO" id="GO:0016887">
    <property type="term" value="F:ATP hydrolysis activity"/>
    <property type="evidence" value="ECO:0007669"/>
    <property type="project" value="InterPro"/>
</dbReference>
<dbReference type="InterPro" id="IPR017871">
    <property type="entry name" value="ABC_transporter-like_CS"/>
</dbReference>
<evidence type="ECO:0000313" key="7">
    <source>
        <dbReference type="Proteomes" id="UP000824044"/>
    </source>
</evidence>
<dbReference type="AlphaFoldDB" id="A0A9D2DYB0"/>
<dbReference type="SMART" id="SM00382">
    <property type="entry name" value="AAA"/>
    <property type="match status" value="1"/>
</dbReference>
<dbReference type="Proteomes" id="UP000824044">
    <property type="component" value="Unassembled WGS sequence"/>
</dbReference>
<dbReference type="SUPFAM" id="SSF52540">
    <property type="entry name" value="P-loop containing nucleoside triphosphate hydrolases"/>
    <property type="match status" value="1"/>
</dbReference>
<dbReference type="InterPro" id="IPR003439">
    <property type="entry name" value="ABC_transporter-like_ATP-bd"/>
</dbReference>
<dbReference type="PANTHER" id="PTHR42711:SF5">
    <property type="entry name" value="ABC TRANSPORTER ATP-BINDING PROTEIN NATA"/>
    <property type="match status" value="1"/>
</dbReference>
<proteinExistence type="inferred from homology"/>
<evidence type="ECO:0000256" key="2">
    <source>
        <dbReference type="ARBA" id="ARBA00022448"/>
    </source>
</evidence>
<evidence type="ECO:0000256" key="1">
    <source>
        <dbReference type="ARBA" id="ARBA00005417"/>
    </source>
</evidence>
<dbReference type="Pfam" id="PF00005">
    <property type="entry name" value="ABC_tran"/>
    <property type="match status" value="1"/>
</dbReference>
<dbReference type="PANTHER" id="PTHR42711">
    <property type="entry name" value="ABC TRANSPORTER ATP-BINDING PROTEIN"/>
    <property type="match status" value="1"/>
</dbReference>
<evidence type="ECO:0000256" key="3">
    <source>
        <dbReference type="ARBA" id="ARBA00022741"/>
    </source>
</evidence>
<dbReference type="Gene3D" id="3.40.50.300">
    <property type="entry name" value="P-loop containing nucleotide triphosphate hydrolases"/>
    <property type="match status" value="1"/>
</dbReference>
<feature type="domain" description="ABC transporter" evidence="5">
    <location>
        <begin position="5"/>
        <end position="235"/>
    </location>
</feature>